<keyword evidence="2 6" id="KW-0812">Transmembrane</keyword>
<dbReference type="Proteomes" id="UP000001745">
    <property type="component" value="Unassembled WGS sequence"/>
</dbReference>
<dbReference type="InterPro" id="IPR011701">
    <property type="entry name" value="MFS"/>
</dbReference>
<dbReference type="OrthoDB" id="440755at2759"/>
<dbReference type="GO" id="GO:0016020">
    <property type="term" value="C:membrane"/>
    <property type="evidence" value="ECO:0007669"/>
    <property type="project" value="UniProtKB-SubCell"/>
</dbReference>
<feature type="region of interest" description="Disordered" evidence="5">
    <location>
        <begin position="20"/>
        <end position="42"/>
    </location>
</feature>
<name>B8LUS5_TALSN</name>
<evidence type="ECO:0000313" key="9">
    <source>
        <dbReference type="Proteomes" id="UP000001745"/>
    </source>
</evidence>
<feature type="transmembrane region" description="Helical" evidence="6">
    <location>
        <begin position="395"/>
        <end position="414"/>
    </location>
</feature>
<dbReference type="InterPro" id="IPR036259">
    <property type="entry name" value="MFS_trans_sf"/>
</dbReference>
<evidence type="ECO:0000256" key="6">
    <source>
        <dbReference type="SAM" id="Phobius"/>
    </source>
</evidence>
<dbReference type="PROSITE" id="PS50850">
    <property type="entry name" value="MFS"/>
    <property type="match status" value="1"/>
</dbReference>
<feature type="transmembrane region" description="Helical" evidence="6">
    <location>
        <begin position="261"/>
        <end position="280"/>
    </location>
</feature>
<dbReference type="AlphaFoldDB" id="B8LUS5"/>
<proteinExistence type="predicted"/>
<feature type="transmembrane region" description="Helical" evidence="6">
    <location>
        <begin position="169"/>
        <end position="186"/>
    </location>
</feature>
<feature type="transmembrane region" description="Helical" evidence="6">
    <location>
        <begin position="370"/>
        <end position="388"/>
    </location>
</feature>
<feature type="transmembrane region" description="Helical" evidence="6">
    <location>
        <begin position="457"/>
        <end position="477"/>
    </location>
</feature>
<reference evidence="9" key="1">
    <citation type="journal article" date="2015" name="Genome Announc.">
        <title>Genome sequence of the AIDS-associated pathogen Penicillium marneffei (ATCC18224) and its near taxonomic relative Talaromyces stipitatus (ATCC10500).</title>
        <authorList>
            <person name="Nierman W.C."/>
            <person name="Fedorova-Abrams N.D."/>
            <person name="Andrianopoulos A."/>
        </authorList>
    </citation>
    <scope>NUCLEOTIDE SEQUENCE [LARGE SCALE GENOMIC DNA]</scope>
    <source>
        <strain evidence="9">ATCC 10500 / CBS 375.48 / QM 6759 / NRRL 1006</strain>
    </source>
</reference>
<feature type="transmembrane region" description="Helical" evidence="6">
    <location>
        <begin position="139"/>
        <end position="163"/>
    </location>
</feature>
<dbReference type="PANTHER" id="PTHR42718">
    <property type="entry name" value="MAJOR FACILITATOR SUPERFAMILY MULTIDRUG TRANSPORTER MFSC"/>
    <property type="match status" value="1"/>
</dbReference>
<gene>
    <name evidence="8" type="ORF">TSTA_073220</name>
</gene>
<dbReference type="RefSeq" id="XP_002341319.1">
    <property type="nucleotide sequence ID" value="XM_002341278.1"/>
</dbReference>
<evidence type="ECO:0000256" key="1">
    <source>
        <dbReference type="ARBA" id="ARBA00004141"/>
    </source>
</evidence>
<dbReference type="InterPro" id="IPR020846">
    <property type="entry name" value="MFS_dom"/>
</dbReference>
<keyword evidence="3 6" id="KW-1133">Transmembrane helix</keyword>
<feature type="domain" description="Major facilitator superfamily (MFS) profile" evidence="7">
    <location>
        <begin position="73"/>
        <end position="521"/>
    </location>
</feature>
<dbReference type="GeneID" id="8109427"/>
<dbReference type="VEuPathDB" id="FungiDB:TSTA_073220"/>
<feature type="transmembrane region" description="Helical" evidence="6">
    <location>
        <begin position="292"/>
        <end position="310"/>
    </location>
</feature>
<accession>B8LUS5</accession>
<dbReference type="HOGENOM" id="CLU_000960_27_4_1"/>
<dbReference type="PANTHER" id="PTHR42718:SF41">
    <property type="entry name" value="MFS TRANSPORTER OF UNKOWN SPECIFICITY (AFU_ORTHOLOGUE AFUA_5G09940)-RELATED"/>
    <property type="match status" value="1"/>
</dbReference>
<feature type="transmembrane region" description="Helical" evidence="6">
    <location>
        <begin position="497"/>
        <end position="517"/>
    </location>
</feature>
<sequence length="563" mass="61087">MSQVQTLFLEAQLISAISVVPPREDTNTSPPLDHQRHQEAQDASIGGELGTAPSQLVFEAATVAQVTQTRKLSIIVLLVMANVVQMTVNFAGVAGGSTLVDAMGAELAYGSWIAASYALTQGTFVLPSGRLGDVYGYRLLVLLGGSWLSVCTLACGFCSNIFAFLTLRALSGLGGAFIMPNAVAMISSTIPPGRARNLSLGIFGASAPIGGYLGALFLGAFLEKTEYKWFFVFLSFMGFAVFLSLGILSPSEKPVDRGGKIDYIGSALGTSSLIIFNFVWNQAPRVGWSTPYEIVLLILSMVLFGAFIIWEKEYTAFPMMPLDIFKAPSFAVLLIVVLFNYMAVGTLIWYQVLWLQTVWHWSPLKFAVGWTPFVVCAVGATYLAAWMIPRMAAQWILAIGTITILISNALMATVPLHQSYWAQIFPSVVLFSFCPDLVYTAGQIIASNSVRRNQQGIAGSLIGTLNLYGNSLGLGFASTIEIQIAQRSGSAIAGYRAALYFGVAISAVALVLDIIFVRRVKDDHEGWREEDRELSDQFELTERGETTGVYRRNAVETTQHSSS</sequence>
<dbReference type="InParanoid" id="B8LUS5"/>
<evidence type="ECO:0000256" key="3">
    <source>
        <dbReference type="ARBA" id="ARBA00022989"/>
    </source>
</evidence>
<evidence type="ECO:0000259" key="7">
    <source>
        <dbReference type="PROSITE" id="PS50850"/>
    </source>
</evidence>
<evidence type="ECO:0000256" key="2">
    <source>
        <dbReference type="ARBA" id="ARBA00022692"/>
    </source>
</evidence>
<keyword evidence="4 6" id="KW-0472">Membrane</keyword>
<comment type="subcellular location">
    <subcellularLocation>
        <location evidence="1">Membrane</location>
        <topology evidence="1">Multi-pass membrane protein</topology>
    </subcellularLocation>
</comment>
<keyword evidence="9" id="KW-1185">Reference proteome</keyword>
<dbReference type="eggNOG" id="KOG0254">
    <property type="taxonomic scope" value="Eukaryota"/>
</dbReference>
<organism evidence="8 9">
    <name type="scientific">Talaromyces stipitatus (strain ATCC 10500 / CBS 375.48 / QM 6759 / NRRL 1006)</name>
    <name type="common">Penicillium stipitatum</name>
    <dbReference type="NCBI Taxonomy" id="441959"/>
    <lineage>
        <taxon>Eukaryota</taxon>
        <taxon>Fungi</taxon>
        <taxon>Dikarya</taxon>
        <taxon>Ascomycota</taxon>
        <taxon>Pezizomycotina</taxon>
        <taxon>Eurotiomycetes</taxon>
        <taxon>Eurotiomycetidae</taxon>
        <taxon>Eurotiales</taxon>
        <taxon>Trichocomaceae</taxon>
        <taxon>Talaromyces</taxon>
        <taxon>Talaromyces sect. Talaromyces</taxon>
    </lineage>
</organism>
<feature type="transmembrane region" description="Helical" evidence="6">
    <location>
        <begin position="198"/>
        <end position="221"/>
    </location>
</feature>
<feature type="transmembrane region" description="Helical" evidence="6">
    <location>
        <begin position="330"/>
        <end position="350"/>
    </location>
</feature>
<dbReference type="PhylomeDB" id="B8LUS5"/>
<feature type="transmembrane region" description="Helical" evidence="6">
    <location>
        <begin position="74"/>
        <end position="95"/>
    </location>
</feature>
<dbReference type="OMA" id="FIMPNAV"/>
<evidence type="ECO:0000256" key="4">
    <source>
        <dbReference type="ARBA" id="ARBA00023136"/>
    </source>
</evidence>
<evidence type="ECO:0000256" key="5">
    <source>
        <dbReference type="SAM" id="MobiDB-lite"/>
    </source>
</evidence>
<dbReference type="Gene3D" id="1.20.1250.20">
    <property type="entry name" value="MFS general substrate transporter like domains"/>
    <property type="match status" value="2"/>
</dbReference>
<feature type="transmembrane region" description="Helical" evidence="6">
    <location>
        <begin position="420"/>
        <end position="445"/>
    </location>
</feature>
<dbReference type="Pfam" id="PF07690">
    <property type="entry name" value="MFS_1"/>
    <property type="match status" value="2"/>
</dbReference>
<dbReference type="EMBL" id="EQ962652">
    <property type="protein sequence ID" value="EED23932.1"/>
    <property type="molecule type" value="Genomic_DNA"/>
</dbReference>
<feature type="transmembrane region" description="Helical" evidence="6">
    <location>
        <begin position="227"/>
        <end position="249"/>
    </location>
</feature>
<evidence type="ECO:0000313" key="8">
    <source>
        <dbReference type="EMBL" id="EED23932.1"/>
    </source>
</evidence>
<dbReference type="SUPFAM" id="SSF103473">
    <property type="entry name" value="MFS general substrate transporter"/>
    <property type="match status" value="1"/>
</dbReference>
<protein>
    <submittedName>
        <fullName evidence="8">Efflux pump antibiotic resistance protein, putative</fullName>
    </submittedName>
</protein>
<dbReference type="GO" id="GO:0022857">
    <property type="term" value="F:transmembrane transporter activity"/>
    <property type="evidence" value="ECO:0007669"/>
    <property type="project" value="InterPro"/>
</dbReference>